<proteinExistence type="inferred from homology"/>
<dbReference type="InterPro" id="IPR036390">
    <property type="entry name" value="WH_DNA-bd_sf"/>
</dbReference>
<dbReference type="PROSITE" id="PS50949">
    <property type="entry name" value="HTH_GNTR"/>
    <property type="match status" value="1"/>
</dbReference>
<organism evidence="7 8">
    <name type="scientific">Dyadobacter jiangsuensis</name>
    <dbReference type="NCBI Taxonomy" id="1591085"/>
    <lineage>
        <taxon>Bacteria</taxon>
        <taxon>Pseudomonadati</taxon>
        <taxon>Bacteroidota</taxon>
        <taxon>Cytophagia</taxon>
        <taxon>Cytophagales</taxon>
        <taxon>Spirosomataceae</taxon>
        <taxon>Dyadobacter</taxon>
    </lineage>
</organism>
<dbReference type="Pfam" id="PF00392">
    <property type="entry name" value="GntR"/>
    <property type="match status" value="1"/>
</dbReference>
<keyword evidence="8" id="KW-1185">Reference proteome</keyword>
<dbReference type="InterPro" id="IPR015424">
    <property type="entry name" value="PyrdxlP-dep_Trfase"/>
</dbReference>
<evidence type="ECO:0000256" key="4">
    <source>
        <dbReference type="ARBA" id="ARBA00023125"/>
    </source>
</evidence>
<dbReference type="InterPro" id="IPR036388">
    <property type="entry name" value="WH-like_DNA-bd_sf"/>
</dbReference>
<keyword evidence="5" id="KW-0804">Transcription</keyword>
<dbReference type="RefSeq" id="WP_106594809.1">
    <property type="nucleotide sequence ID" value="NZ_PYAS01000003.1"/>
</dbReference>
<keyword evidence="2" id="KW-0663">Pyridoxal phosphate</keyword>
<comment type="similarity">
    <text evidence="1">In the C-terminal section; belongs to the class-I pyridoxal-phosphate-dependent aminotransferase family.</text>
</comment>
<sequence length="471" mass="52775">MRREILYRKIAKIIEDQILSETLRIGDKLPSIRSIQQIYGVSLNTAIQAFAELESKSLVESRPKSGYFVSKTSQRKLALPSVSKLISPEKGKNSEDLISSVFDILRDKSIRQFSLGIPDNKLLPIAKLNKGIIKAMRQLEGSGMDFEPAQGSTSLRRNIAKWSLIFDGSLTEDDIVTTTGTTNAIYQCLLATTQPGDTIATESPVYFGILQLAKSMGLHVIELPTHPLTGIEIDALKKVIHKIDVCCFTANFNNPLGSLVPDENKKEVVKLLTHHNIPLIDDDLFGNLFFSGTRPKPFKVFDEAGIVMWCGGVSKTVAPGYRVGWIAPGQFKDKIIRQKLVQTVTLPSLFQEVIADFMEHGGYDHHLRTLRHTLHTNCLKFQQAIEDYFPENTKISQPQGGFFLWLELDKRLDTAELYQTALSQKLSFAPGSMFSQNSNFNNCMRLNFALPWDDSLENDIKRLGSIVKQAL</sequence>
<dbReference type="GO" id="GO:0003700">
    <property type="term" value="F:DNA-binding transcription factor activity"/>
    <property type="evidence" value="ECO:0007669"/>
    <property type="project" value="InterPro"/>
</dbReference>
<dbReference type="Proteomes" id="UP000241964">
    <property type="component" value="Unassembled WGS sequence"/>
</dbReference>
<evidence type="ECO:0000256" key="1">
    <source>
        <dbReference type="ARBA" id="ARBA00005384"/>
    </source>
</evidence>
<dbReference type="PANTHER" id="PTHR46577:SF2">
    <property type="entry name" value="TRANSCRIPTIONAL REGULATORY PROTEIN"/>
    <property type="match status" value="1"/>
</dbReference>
<reference evidence="7 8" key="1">
    <citation type="submission" date="2018-03" db="EMBL/GenBank/DDBJ databases">
        <title>Genomic Encyclopedia of Archaeal and Bacterial Type Strains, Phase II (KMG-II): from individual species to whole genera.</title>
        <authorList>
            <person name="Goeker M."/>
        </authorList>
    </citation>
    <scope>NUCLEOTIDE SEQUENCE [LARGE SCALE GENOMIC DNA]</scope>
    <source>
        <strain evidence="7 8">DSM 29057</strain>
    </source>
</reference>
<dbReference type="InterPro" id="IPR004839">
    <property type="entry name" value="Aminotransferase_I/II_large"/>
</dbReference>
<dbReference type="EMBL" id="PYAS01000003">
    <property type="protein sequence ID" value="PSL31474.1"/>
    <property type="molecule type" value="Genomic_DNA"/>
</dbReference>
<dbReference type="Gene3D" id="1.10.10.10">
    <property type="entry name" value="Winged helix-like DNA-binding domain superfamily/Winged helix DNA-binding domain"/>
    <property type="match status" value="1"/>
</dbReference>
<dbReference type="SUPFAM" id="SSF46785">
    <property type="entry name" value="Winged helix' DNA-binding domain"/>
    <property type="match status" value="1"/>
</dbReference>
<dbReference type="InterPro" id="IPR015421">
    <property type="entry name" value="PyrdxlP-dep_Trfase_major"/>
</dbReference>
<protein>
    <submittedName>
        <fullName evidence="7">DNA-binding transcriptional MocR family regulator</fullName>
    </submittedName>
</protein>
<evidence type="ECO:0000259" key="6">
    <source>
        <dbReference type="PROSITE" id="PS50949"/>
    </source>
</evidence>
<name>A0A2P8GBX2_9BACT</name>
<dbReference type="OrthoDB" id="9802328at2"/>
<dbReference type="GO" id="GO:0030170">
    <property type="term" value="F:pyridoxal phosphate binding"/>
    <property type="evidence" value="ECO:0007669"/>
    <property type="project" value="InterPro"/>
</dbReference>
<dbReference type="CDD" id="cd00609">
    <property type="entry name" value="AAT_like"/>
    <property type="match status" value="1"/>
</dbReference>
<evidence type="ECO:0000256" key="3">
    <source>
        <dbReference type="ARBA" id="ARBA00023015"/>
    </source>
</evidence>
<keyword evidence="3" id="KW-0805">Transcription regulation</keyword>
<dbReference type="SUPFAM" id="SSF53383">
    <property type="entry name" value="PLP-dependent transferases"/>
    <property type="match status" value="1"/>
</dbReference>
<keyword evidence="4 7" id="KW-0238">DNA-binding</keyword>
<dbReference type="InterPro" id="IPR051446">
    <property type="entry name" value="HTH_trans_reg/aminotransferase"/>
</dbReference>
<dbReference type="Gene3D" id="3.40.640.10">
    <property type="entry name" value="Type I PLP-dependent aspartate aminotransferase-like (Major domain)"/>
    <property type="match status" value="1"/>
</dbReference>
<dbReference type="InterPro" id="IPR000524">
    <property type="entry name" value="Tscrpt_reg_HTH_GntR"/>
</dbReference>
<feature type="domain" description="HTH gntR-type" evidence="6">
    <location>
        <begin position="4"/>
        <end position="72"/>
    </location>
</feature>
<accession>A0A2P8GBX2</accession>
<dbReference type="PANTHER" id="PTHR46577">
    <property type="entry name" value="HTH-TYPE TRANSCRIPTIONAL REGULATORY PROTEIN GABR"/>
    <property type="match status" value="1"/>
</dbReference>
<dbReference type="Pfam" id="PF00155">
    <property type="entry name" value="Aminotran_1_2"/>
    <property type="match status" value="1"/>
</dbReference>
<evidence type="ECO:0000256" key="2">
    <source>
        <dbReference type="ARBA" id="ARBA00022898"/>
    </source>
</evidence>
<evidence type="ECO:0000313" key="8">
    <source>
        <dbReference type="Proteomes" id="UP000241964"/>
    </source>
</evidence>
<dbReference type="GO" id="GO:0003677">
    <property type="term" value="F:DNA binding"/>
    <property type="evidence" value="ECO:0007669"/>
    <property type="project" value="UniProtKB-KW"/>
</dbReference>
<comment type="caution">
    <text evidence="7">The sequence shown here is derived from an EMBL/GenBank/DDBJ whole genome shotgun (WGS) entry which is preliminary data.</text>
</comment>
<dbReference type="SMART" id="SM00345">
    <property type="entry name" value="HTH_GNTR"/>
    <property type="match status" value="1"/>
</dbReference>
<dbReference type="AlphaFoldDB" id="A0A2P8GBX2"/>
<dbReference type="InterPro" id="IPR015422">
    <property type="entry name" value="PyrdxlP-dep_Trfase_small"/>
</dbReference>
<dbReference type="CDD" id="cd07377">
    <property type="entry name" value="WHTH_GntR"/>
    <property type="match status" value="1"/>
</dbReference>
<dbReference type="Gene3D" id="3.90.1150.10">
    <property type="entry name" value="Aspartate Aminotransferase, domain 1"/>
    <property type="match status" value="1"/>
</dbReference>
<gene>
    <name evidence="7" type="ORF">CLV60_103340</name>
</gene>
<evidence type="ECO:0000313" key="7">
    <source>
        <dbReference type="EMBL" id="PSL31474.1"/>
    </source>
</evidence>
<evidence type="ECO:0000256" key="5">
    <source>
        <dbReference type="ARBA" id="ARBA00023163"/>
    </source>
</evidence>